<dbReference type="PANTHER" id="PTHR38096">
    <property type="entry name" value="ENTEROBACTIN SYNTHASE COMPONENT D"/>
    <property type="match status" value="1"/>
</dbReference>
<organism evidence="16">
    <name type="scientific">Salmonella enterica I</name>
    <dbReference type="NCBI Taxonomy" id="59201"/>
    <lineage>
        <taxon>Bacteria</taxon>
        <taxon>Pseudomonadati</taxon>
        <taxon>Pseudomonadota</taxon>
        <taxon>Gammaproteobacteria</taxon>
        <taxon>Enterobacterales</taxon>
        <taxon>Enterobacteriaceae</taxon>
        <taxon>Salmonella</taxon>
    </lineage>
</organism>
<dbReference type="InterPro" id="IPR003542">
    <property type="entry name" value="Enbac_synth_compD-like"/>
</dbReference>
<dbReference type="GO" id="GO:0000287">
    <property type="term" value="F:magnesium ion binding"/>
    <property type="evidence" value="ECO:0007669"/>
    <property type="project" value="InterPro"/>
</dbReference>
<feature type="binding site" evidence="13">
    <location>
        <position position="129"/>
    </location>
    <ligand>
        <name>Mg(2+)</name>
        <dbReference type="ChEBI" id="CHEBI:18420"/>
    </ligand>
</feature>
<evidence type="ECO:0000256" key="1">
    <source>
        <dbReference type="ARBA" id="ARBA00003937"/>
    </source>
</evidence>
<feature type="binding site" evidence="13">
    <location>
        <position position="128"/>
    </location>
    <ligand>
        <name>Mg(2+)</name>
        <dbReference type="ChEBI" id="CHEBI:18420"/>
    </ligand>
</feature>
<evidence type="ECO:0000256" key="11">
    <source>
        <dbReference type="ARBA" id="ARBA00049191"/>
    </source>
</evidence>
<sequence>MFVFTKQLPDSKFIHSHKIGHLIHEPSISVCEIAFQTNNYRDALFTKHSIQFPEKLFAAVVKRRSEYLCGRLAAQTLLREKQIYAQVTQSTEGTPIWPDGWLGSISHTDHCAIAVIAPQNKRCILGIDIENFNPEALDEIAGAITQESERKRLAKSEIDYNIALHIVFSAKESLYKALYPQVRKIFGFESAIITDINTYNQTFSIQLTHALTPSLPAGSQRIGYYQLDKYKVVTVIY</sequence>
<protein>
    <recommendedName>
        <fullName evidence="5">Enterobactin synthase component D</fullName>
    </recommendedName>
    <alternativeName>
        <fullName evidence="8">4'-phosphopantetheinyl transferase EntD</fullName>
    </alternativeName>
    <alternativeName>
        <fullName evidence="9">Enterochelin synthase D</fullName>
    </alternativeName>
</protein>
<gene>
    <name evidence="16" type="ORF">F3Q63_12285</name>
</gene>
<dbReference type="InterPro" id="IPR037143">
    <property type="entry name" value="4-PPantetheinyl_Trfase_dom_sf"/>
</dbReference>
<feature type="binding site" evidence="12">
    <location>
        <begin position="106"/>
        <end position="107"/>
    </location>
    <ligand>
        <name>CoA</name>
        <dbReference type="ChEBI" id="CHEBI:57287"/>
    </ligand>
</feature>
<dbReference type="AlphaFoldDB" id="A0A612H7A5"/>
<evidence type="ECO:0000256" key="9">
    <source>
        <dbReference type="ARBA" id="ARBA00031996"/>
    </source>
</evidence>
<proteinExistence type="inferred from homology"/>
<feature type="domain" description="4'-phosphopantetheinyl transferase N-terminal" evidence="15">
    <location>
        <begin position="54"/>
        <end position="117"/>
    </location>
</feature>
<dbReference type="GO" id="GO:0009239">
    <property type="term" value="P:enterobactin biosynthetic process"/>
    <property type="evidence" value="ECO:0007669"/>
    <property type="project" value="UniProtKB-UniPathway"/>
</dbReference>
<comment type="similarity">
    <text evidence="3">Belongs to the P-Pant transferase superfamily. EntD family.</text>
</comment>
<evidence type="ECO:0000259" key="15">
    <source>
        <dbReference type="Pfam" id="PF17837"/>
    </source>
</evidence>
<dbReference type="Pfam" id="PF01648">
    <property type="entry name" value="ACPS"/>
    <property type="match status" value="1"/>
</dbReference>
<keyword evidence="6 16" id="KW-0808">Transferase</keyword>
<feature type="binding site" evidence="12">
    <location>
        <position position="172"/>
    </location>
    <ligand>
        <name>CoA</name>
        <dbReference type="ChEBI" id="CHEBI:57287"/>
    </ligand>
</feature>
<accession>A0A612H7A5</accession>
<feature type="binding site" evidence="12">
    <location>
        <position position="63"/>
    </location>
    <ligand>
        <name>CoA</name>
        <dbReference type="ChEBI" id="CHEBI:57287"/>
    </ligand>
</feature>
<dbReference type="Pfam" id="PF17837">
    <property type="entry name" value="4PPT_N"/>
    <property type="match status" value="1"/>
</dbReference>
<evidence type="ECO:0000256" key="13">
    <source>
        <dbReference type="PIRSR" id="PIRSR603542-2"/>
    </source>
</evidence>
<evidence type="ECO:0000256" key="5">
    <source>
        <dbReference type="ARBA" id="ARBA00019087"/>
    </source>
</evidence>
<comment type="cofactor">
    <cofactor evidence="13">
        <name>Mg(2+)</name>
        <dbReference type="ChEBI" id="CHEBI:18420"/>
    </cofactor>
</comment>
<dbReference type="InterPro" id="IPR041354">
    <property type="entry name" value="4PPT_N"/>
</dbReference>
<evidence type="ECO:0000256" key="2">
    <source>
        <dbReference type="ARBA" id="ARBA00004993"/>
    </source>
</evidence>
<evidence type="ECO:0000256" key="7">
    <source>
        <dbReference type="ARBA" id="ARBA00023191"/>
    </source>
</evidence>
<feature type="domain" description="4'-phosphopantetheinyl transferase" evidence="14">
    <location>
        <begin position="125"/>
        <end position="207"/>
    </location>
</feature>
<dbReference type="GO" id="GO:0009366">
    <property type="term" value="C:enterobactin synthetase complex"/>
    <property type="evidence" value="ECO:0007669"/>
    <property type="project" value="InterPro"/>
</dbReference>
<dbReference type="UniPathway" id="UPA00017"/>
<comment type="function">
    <text evidence="1">Involved in the biosynthesis of the siderophore enterobactin (enterochelin), which is a macrocyclic trimeric lactone of N-(2,3-dihydroxybenzoyl)-serine. The serine trilactone serves as a scaffolding for the three catechol functionalities that provide hexadentate coordination for the tightly ligated iron(2+) atoms. Plays an essential role in the assembly of the enterobactin by catalyzing the transfer of the 4'-phosphopantetheine (Ppant) moiety from coenzyme A to the apo-domains of both EntB (ArCP domain) and EntF (PCP domain) to yield their holo-forms which make them competent for the activation of 2,3-dihydroxybenzoate (DHB) and L-serine, respectively.</text>
</comment>
<evidence type="ECO:0000256" key="8">
    <source>
        <dbReference type="ARBA" id="ARBA00029894"/>
    </source>
</evidence>
<reference evidence="16" key="1">
    <citation type="submission" date="2019-09" db="EMBL/GenBank/DDBJ databases">
        <authorList>
            <consortium name="GenomeTrakr network: Whole genome sequencing for foodborne pathogen traceback"/>
        </authorList>
    </citation>
    <scope>NUCLEOTIDE SEQUENCE</scope>
    <source>
        <strain evidence="16">AUSMDU00020873</strain>
    </source>
</reference>
<keyword evidence="13" id="KW-0479">Metal-binding</keyword>
<dbReference type="EMBL" id="AAKVAS010000012">
    <property type="protein sequence ID" value="ECW0107969.1"/>
    <property type="molecule type" value="Genomic_DNA"/>
</dbReference>
<comment type="subunit">
    <text evidence="4">EntB, EntD, EntE, and EntF form a multienzyme complex called enterobactin synthase.</text>
</comment>
<dbReference type="PRINTS" id="PR01399">
    <property type="entry name" value="ENTSNTHTASED"/>
</dbReference>
<comment type="catalytic activity">
    <reaction evidence="10">
        <text>apo-[aryl-carrier protein] + CoA = holo-[aryl-carrier protein] + adenosine 3',5'-bisphosphate + H(+)</text>
        <dbReference type="Rhea" id="RHEA:48404"/>
        <dbReference type="Rhea" id="RHEA-COMP:15903"/>
        <dbReference type="Rhea" id="RHEA-COMP:17557"/>
        <dbReference type="ChEBI" id="CHEBI:15378"/>
        <dbReference type="ChEBI" id="CHEBI:29999"/>
        <dbReference type="ChEBI" id="CHEBI:57287"/>
        <dbReference type="ChEBI" id="CHEBI:58343"/>
        <dbReference type="ChEBI" id="CHEBI:64479"/>
    </reaction>
</comment>
<dbReference type="Gene3D" id="3.90.470.20">
    <property type="entry name" value="4'-phosphopantetheinyl transferase domain"/>
    <property type="match status" value="1"/>
</dbReference>
<evidence type="ECO:0000256" key="6">
    <source>
        <dbReference type="ARBA" id="ARBA00022679"/>
    </source>
</evidence>
<evidence type="ECO:0000313" key="16">
    <source>
        <dbReference type="EMBL" id="ECW0107969.1"/>
    </source>
</evidence>
<dbReference type="SUPFAM" id="SSF56214">
    <property type="entry name" value="4'-phosphopantetheinyl transferase"/>
    <property type="match status" value="1"/>
</dbReference>
<feature type="binding site" evidence="12">
    <location>
        <position position="176"/>
    </location>
    <ligand>
        <name>CoA</name>
        <dbReference type="ChEBI" id="CHEBI:57287"/>
    </ligand>
</feature>
<evidence type="ECO:0000259" key="14">
    <source>
        <dbReference type="Pfam" id="PF01648"/>
    </source>
</evidence>
<keyword evidence="7" id="KW-0259">Enterobactin biosynthesis</keyword>
<dbReference type="GO" id="GO:0008897">
    <property type="term" value="F:holo-[acyl-carrier-protein] synthase activity"/>
    <property type="evidence" value="ECO:0007669"/>
    <property type="project" value="InterPro"/>
</dbReference>
<comment type="caution">
    <text evidence="16">The sequence shown here is derived from an EMBL/GenBank/DDBJ whole genome shotgun (WGS) entry which is preliminary data.</text>
</comment>
<evidence type="ECO:0000256" key="10">
    <source>
        <dbReference type="ARBA" id="ARBA00049176"/>
    </source>
</evidence>
<keyword evidence="13" id="KW-0460">Magnesium</keyword>
<evidence type="ECO:0000256" key="4">
    <source>
        <dbReference type="ARBA" id="ARBA00011503"/>
    </source>
</evidence>
<dbReference type="GO" id="GO:0005886">
    <property type="term" value="C:plasma membrane"/>
    <property type="evidence" value="ECO:0007669"/>
    <property type="project" value="TreeGrafter"/>
</dbReference>
<comment type="catalytic activity">
    <reaction evidence="11">
        <text>apo-[peptidyl-carrier protein] + CoA = holo-[peptidyl-carrier protein] + adenosine 3',5'-bisphosphate + H(+)</text>
        <dbReference type="Rhea" id="RHEA:46228"/>
        <dbReference type="Rhea" id="RHEA-COMP:11479"/>
        <dbReference type="Rhea" id="RHEA-COMP:11480"/>
        <dbReference type="ChEBI" id="CHEBI:15378"/>
        <dbReference type="ChEBI" id="CHEBI:29999"/>
        <dbReference type="ChEBI" id="CHEBI:57287"/>
        <dbReference type="ChEBI" id="CHEBI:58343"/>
        <dbReference type="ChEBI" id="CHEBI:64479"/>
    </reaction>
</comment>
<dbReference type="InterPro" id="IPR008278">
    <property type="entry name" value="4-PPantetheinyl_Trfase_dom"/>
</dbReference>
<feature type="binding site" evidence="12">
    <location>
        <position position="71"/>
    </location>
    <ligand>
        <name>CoA</name>
        <dbReference type="ChEBI" id="CHEBI:57287"/>
    </ligand>
</feature>
<name>A0A612H7A5_SALET</name>
<feature type="binding site" evidence="13">
    <location>
        <position position="130"/>
    </location>
    <ligand>
        <name>Mg(2+)</name>
        <dbReference type="ChEBI" id="CHEBI:18420"/>
    </ligand>
</feature>
<evidence type="ECO:0000256" key="3">
    <source>
        <dbReference type="ARBA" id="ARBA00008342"/>
    </source>
</evidence>
<comment type="pathway">
    <text evidence="2">Siderophore biosynthesis; enterobactin biosynthesis.</text>
</comment>
<feature type="binding site" evidence="12">
    <location>
        <position position="128"/>
    </location>
    <ligand>
        <name>CoA</name>
        <dbReference type="ChEBI" id="CHEBI:57287"/>
    </ligand>
</feature>
<evidence type="ECO:0000256" key="12">
    <source>
        <dbReference type="PIRSR" id="PIRSR603542-1"/>
    </source>
</evidence>
<dbReference type="PANTHER" id="PTHR38096:SF1">
    <property type="entry name" value="ENTEROBACTIN SYNTHASE COMPONENT D"/>
    <property type="match status" value="1"/>
</dbReference>